<keyword evidence="2" id="KW-1185">Reference proteome</keyword>
<protein>
    <submittedName>
        <fullName evidence="1">Uncharacterized protein</fullName>
    </submittedName>
</protein>
<proteinExistence type="predicted"/>
<dbReference type="Proteomes" id="UP000295096">
    <property type="component" value="Unassembled WGS sequence"/>
</dbReference>
<evidence type="ECO:0000313" key="1">
    <source>
        <dbReference type="EMBL" id="TDH60240.1"/>
    </source>
</evidence>
<dbReference type="RefSeq" id="WP_133290983.1">
    <property type="nucleotide sequence ID" value="NZ_SMSJ01000042.1"/>
</dbReference>
<dbReference type="EMBL" id="SMSJ01000042">
    <property type="protein sequence ID" value="TDH60240.1"/>
    <property type="molecule type" value="Genomic_DNA"/>
</dbReference>
<dbReference type="OrthoDB" id="9935711at2"/>
<name>A0A4R5QAZ6_9PROT</name>
<reference evidence="1 2" key="1">
    <citation type="journal article" date="2016" name="J. Microbiol.">
        <title>Dankookia rubra gen. nov., sp. nov., an alphaproteobacterium isolated from sediment of a shallow stream.</title>
        <authorList>
            <person name="Kim W.H."/>
            <person name="Kim D.H."/>
            <person name="Kang K."/>
            <person name="Ahn T.Y."/>
        </authorList>
    </citation>
    <scope>NUCLEOTIDE SEQUENCE [LARGE SCALE GENOMIC DNA]</scope>
    <source>
        <strain evidence="1 2">JCM30602</strain>
    </source>
</reference>
<gene>
    <name evidence="1" type="ORF">E2C06_23210</name>
</gene>
<accession>A0A4R5QAZ6</accession>
<comment type="caution">
    <text evidence="1">The sequence shown here is derived from an EMBL/GenBank/DDBJ whole genome shotgun (WGS) entry which is preliminary data.</text>
</comment>
<evidence type="ECO:0000313" key="2">
    <source>
        <dbReference type="Proteomes" id="UP000295096"/>
    </source>
</evidence>
<organism evidence="1 2">
    <name type="scientific">Dankookia rubra</name>
    <dbReference type="NCBI Taxonomy" id="1442381"/>
    <lineage>
        <taxon>Bacteria</taxon>
        <taxon>Pseudomonadati</taxon>
        <taxon>Pseudomonadota</taxon>
        <taxon>Alphaproteobacteria</taxon>
        <taxon>Acetobacterales</taxon>
        <taxon>Roseomonadaceae</taxon>
        <taxon>Dankookia</taxon>
    </lineage>
</organism>
<dbReference type="AlphaFoldDB" id="A0A4R5QAZ6"/>
<sequence length="68" mass="7254">MNEIVSGRRLGPFILLTDGEGLRHAVRANAIVALSDADDQLGTTTIQLPGGRALLILVPFEDVLAWVS</sequence>